<gene>
    <name evidence="2" type="ORF">O181_094700</name>
</gene>
<dbReference type="Proteomes" id="UP000765509">
    <property type="component" value="Unassembled WGS sequence"/>
</dbReference>
<evidence type="ECO:0000256" key="1">
    <source>
        <dbReference type="SAM" id="MobiDB-lite"/>
    </source>
</evidence>
<evidence type="ECO:0000313" key="3">
    <source>
        <dbReference type="Proteomes" id="UP000765509"/>
    </source>
</evidence>
<dbReference type="EMBL" id="AVOT02061837">
    <property type="protein sequence ID" value="MBW0554985.1"/>
    <property type="molecule type" value="Genomic_DNA"/>
</dbReference>
<protein>
    <recommendedName>
        <fullName evidence="4">Retropepsins domain-containing protein</fullName>
    </recommendedName>
</protein>
<feature type="region of interest" description="Disordered" evidence="1">
    <location>
        <begin position="1"/>
        <end position="21"/>
    </location>
</feature>
<comment type="caution">
    <text evidence="2">The sequence shown here is derived from an EMBL/GenBank/DDBJ whole genome shotgun (WGS) entry which is preliminary data.</text>
</comment>
<dbReference type="Gene3D" id="2.40.70.10">
    <property type="entry name" value="Acid Proteases"/>
    <property type="match status" value="1"/>
</dbReference>
<proteinExistence type="predicted"/>
<organism evidence="2 3">
    <name type="scientific">Austropuccinia psidii MF-1</name>
    <dbReference type="NCBI Taxonomy" id="1389203"/>
    <lineage>
        <taxon>Eukaryota</taxon>
        <taxon>Fungi</taxon>
        <taxon>Dikarya</taxon>
        <taxon>Basidiomycota</taxon>
        <taxon>Pucciniomycotina</taxon>
        <taxon>Pucciniomycetes</taxon>
        <taxon>Pucciniales</taxon>
        <taxon>Sphaerophragmiaceae</taxon>
        <taxon>Austropuccinia</taxon>
    </lineage>
</organism>
<accession>A0A9Q3J2I0</accession>
<sequence>MDLKHVQDAKMQNSKPARGKGYTAGSSIITHIVTINREAKIHLDSGAFCTCVGKDYFDKIYTNWQDKLMPIGGIKFSSASQNMHPLGIFKAAMILPHPAGSIRLKVEFSVMNNYTSQNFILGTDYLNIYGIDFNNHEDRYFTIGENKRQIFAFPLEKRGITVIRQMKNVIKEKFVSDQLIEEQISPELTPEMKEELCQVESM</sequence>
<evidence type="ECO:0008006" key="4">
    <source>
        <dbReference type="Google" id="ProtNLM"/>
    </source>
</evidence>
<reference evidence="2" key="1">
    <citation type="submission" date="2021-03" db="EMBL/GenBank/DDBJ databases">
        <title>Draft genome sequence of rust myrtle Austropuccinia psidii MF-1, a brazilian biotype.</title>
        <authorList>
            <person name="Quecine M.C."/>
            <person name="Pachon D.M.R."/>
            <person name="Bonatelli M.L."/>
            <person name="Correr F.H."/>
            <person name="Franceschini L.M."/>
            <person name="Leite T.F."/>
            <person name="Margarido G.R.A."/>
            <person name="Almeida C.A."/>
            <person name="Ferrarezi J.A."/>
            <person name="Labate C.A."/>
        </authorList>
    </citation>
    <scope>NUCLEOTIDE SEQUENCE</scope>
    <source>
        <strain evidence="2">MF-1</strain>
    </source>
</reference>
<dbReference type="InterPro" id="IPR021109">
    <property type="entry name" value="Peptidase_aspartic_dom_sf"/>
</dbReference>
<dbReference type="AlphaFoldDB" id="A0A9Q3J2I0"/>
<evidence type="ECO:0000313" key="2">
    <source>
        <dbReference type="EMBL" id="MBW0554985.1"/>
    </source>
</evidence>
<name>A0A9Q3J2I0_9BASI</name>
<keyword evidence="3" id="KW-1185">Reference proteome</keyword>